<comment type="caution">
    <text evidence="4">The sequence shown here is derived from an EMBL/GenBank/DDBJ whole genome shotgun (WGS) entry which is preliminary data.</text>
</comment>
<dbReference type="Gene3D" id="3.90.79.10">
    <property type="entry name" value="Nucleoside Triphosphate Pyrophosphohydrolase"/>
    <property type="match status" value="1"/>
</dbReference>
<protein>
    <recommendedName>
        <fullName evidence="3">Nudix hydrolase domain-containing protein</fullName>
    </recommendedName>
</protein>
<dbReference type="SUPFAM" id="SSF55811">
    <property type="entry name" value="Nudix"/>
    <property type="match status" value="1"/>
</dbReference>
<evidence type="ECO:0000256" key="1">
    <source>
        <dbReference type="ARBA" id="ARBA00001946"/>
    </source>
</evidence>
<evidence type="ECO:0000259" key="3">
    <source>
        <dbReference type="PROSITE" id="PS51462"/>
    </source>
</evidence>
<dbReference type="Proteomes" id="UP000178235">
    <property type="component" value="Unassembled WGS sequence"/>
</dbReference>
<dbReference type="InterPro" id="IPR000086">
    <property type="entry name" value="NUDIX_hydrolase_dom"/>
</dbReference>
<accession>A0A1F6VGC9</accession>
<feature type="domain" description="Nudix hydrolase" evidence="3">
    <location>
        <begin position="6"/>
        <end position="137"/>
    </location>
</feature>
<name>A0A1F6VGC9_9BACT</name>
<dbReference type="PROSITE" id="PS00893">
    <property type="entry name" value="NUDIX_BOX"/>
    <property type="match status" value="1"/>
</dbReference>
<evidence type="ECO:0000313" key="4">
    <source>
        <dbReference type="EMBL" id="OGI68711.1"/>
    </source>
</evidence>
<dbReference type="AlphaFoldDB" id="A0A1F6VGC9"/>
<dbReference type="PROSITE" id="PS51462">
    <property type="entry name" value="NUDIX"/>
    <property type="match status" value="1"/>
</dbReference>
<dbReference type="InterPro" id="IPR015797">
    <property type="entry name" value="NUDIX_hydrolase-like_dom_sf"/>
</dbReference>
<comment type="cofactor">
    <cofactor evidence="1">
        <name>Mg(2+)</name>
        <dbReference type="ChEBI" id="CHEBI:18420"/>
    </cofactor>
</comment>
<reference evidence="4 5" key="1">
    <citation type="journal article" date="2016" name="Nat. Commun.">
        <title>Thousands of microbial genomes shed light on interconnected biogeochemical processes in an aquifer system.</title>
        <authorList>
            <person name="Anantharaman K."/>
            <person name="Brown C.T."/>
            <person name="Hug L.A."/>
            <person name="Sharon I."/>
            <person name="Castelle C.J."/>
            <person name="Probst A.J."/>
            <person name="Thomas B.C."/>
            <person name="Singh A."/>
            <person name="Wilkins M.J."/>
            <person name="Karaoz U."/>
            <person name="Brodie E.L."/>
            <person name="Williams K.H."/>
            <person name="Hubbard S.S."/>
            <person name="Banfield J.F."/>
        </authorList>
    </citation>
    <scope>NUCLEOTIDE SEQUENCE [LARGE SCALE GENOMIC DNA]</scope>
</reference>
<dbReference type="EMBL" id="MFTS01000001">
    <property type="protein sequence ID" value="OGI68711.1"/>
    <property type="molecule type" value="Genomic_DNA"/>
</dbReference>
<dbReference type="Pfam" id="PF00293">
    <property type="entry name" value="NUDIX"/>
    <property type="match status" value="1"/>
</dbReference>
<dbReference type="PANTHER" id="PTHR43046:SF14">
    <property type="entry name" value="MUTT_NUDIX FAMILY PROTEIN"/>
    <property type="match status" value="1"/>
</dbReference>
<evidence type="ECO:0000313" key="5">
    <source>
        <dbReference type="Proteomes" id="UP000178235"/>
    </source>
</evidence>
<proteinExistence type="predicted"/>
<dbReference type="PANTHER" id="PTHR43046">
    <property type="entry name" value="GDP-MANNOSE MANNOSYL HYDROLASE"/>
    <property type="match status" value="1"/>
</dbReference>
<evidence type="ECO:0000256" key="2">
    <source>
        <dbReference type="ARBA" id="ARBA00022801"/>
    </source>
</evidence>
<gene>
    <name evidence="4" type="ORF">A2738_00155</name>
</gene>
<organism evidence="4 5">
    <name type="scientific">Candidatus Nomurabacteria bacterium RIFCSPHIGHO2_01_FULL_42_15</name>
    <dbReference type="NCBI Taxonomy" id="1801742"/>
    <lineage>
        <taxon>Bacteria</taxon>
        <taxon>Candidatus Nomuraibacteriota</taxon>
    </lineage>
</organism>
<dbReference type="GO" id="GO:0016787">
    <property type="term" value="F:hydrolase activity"/>
    <property type="evidence" value="ECO:0007669"/>
    <property type="project" value="UniProtKB-KW"/>
</dbReference>
<keyword evidence="2" id="KW-0378">Hydrolase</keyword>
<sequence length="146" mass="16888">MENNKKIIIKVRAIILHEGKLLAVRHPHDTSFAALPGGHLEWGEDIKECLSREIIEELGVKPEIGRLFYINNFTQTDGKQYVEFFFEVKNGNDYLNIEKFARSHSSEIAEIVWVNPTDDIRILPKSLGEDFKAEKMVSNEVRYIKD</sequence>
<dbReference type="InterPro" id="IPR020084">
    <property type="entry name" value="NUDIX_hydrolase_CS"/>
</dbReference>